<comment type="catalytic activity">
    <reaction evidence="14">
        <text>S-disulfanyl-L-cysteine + tRNA(Cys) + ATP = (S)-disulfanyl-L-cysteinyl-tRNA(Cys) + AMP + diphosphate</text>
        <dbReference type="Rhea" id="RHEA:78651"/>
        <dbReference type="Rhea" id="RHEA-COMP:9661"/>
        <dbReference type="Rhea" id="RHEA-COMP:19120"/>
        <dbReference type="ChEBI" id="CHEBI:30616"/>
        <dbReference type="ChEBI" id="CHEBI:33019"/>
        <dbReference type="ChEBI" id="CHEBI:78442"/>
        <dbReference type="ChEBI" id="CHEBI:229465"/>
        <dbReference type="ChEBI" id="CHEBI:229521"/>
        <dbReference type="ChEBI" id="CHEBI:456215"/>
    </reaction>
    <physiologicalReaction direction="left-to-right" evidence="14">
        <dbReference type="Rhea" id="RHEA:78652"/>
    </physiologicalReaction>
</comment>
<keyword evidence="5" id="KW-0479">Metal-binding</keyword>
<dbReference type="InterPro" id="IPR014729">
    <property type="entry name" value="Rossmann-like_a/b/a_fold"/>
</dbReference>
<evidence type="ECO:0000256" key="10">
    <source>
        <dbReference type="ARBA" id="ARBA00023146"/>
    </source>
</evidence>
<comment type="cofactor">
    <cofactor evidence="1">
        <name>Zn(2+)</name>
        <dbReference type="ChEBI" id="CHEBI:29105"/>
    </cofactor>
</comment>
<keyword evidence="8" id="KW-0067">ATP-binding</keyword>
<keyword evidence="6" id="KW-0547">Nucleotide-binding</keyword>
<evidence type="ECO:0000256" key="9">
    <source>
        <dbReference type="ARBA" id="ARBA00022917"/>
    </source>
</evidence>
<evidence type="ECO:0000256" key="12">
    <source>
        <dbReference type="ARBA" id="ARBA00043868"/>
    </source>
</evidence>
<dbReference type="InterPro" id="IPR032678">
    <property type="entry name" value="tRNA-synt_1_cat_dom"/>
</dbReference>
<dbReference type="PRINTS" id="PR00983">
    <property type="entry name" value="TRNASYNTHCYS"/>
</dbReference>
<dbReference type="Proteomes" id="UP000593567">
    <property type="component" value="Unassembled WGS sequence"/>
</dbReference>
<dbReference type="SUPFAM" id="SSF47323">
    <property type="entry name" value="Anticodon-binding domain of a subclass of class I aminoacyl-tRNA synthetases"/>
    <property type="match status" value="1"/>
</dbReference>
<feature type="domain" description="tRNA synthetases class I catalytic" evidence="19">
    <location>
        <begin position="53"/>
        <end position="346"/>
    </location>
</feature>
<dbReference type="EMBL" id="VXIV02001674">
    <property type="protein sequence ID" value="KAF6030750.1"/>
    <property type="molecule type" value="Genomic_DNA"/>
</dbReference>
<comment type="function">
    <text evidence="13">In addition to its role as an aminoacyl-tRNA synthetase, has also cysteine persulfide synthase activity. Produces reactive persulfide species such as cysteine persulfide (CysSSH) from substrate cysteine and mediate direct incorporation of CysSSH into proteins during translations, resulting in protein persulfides and polysulfides. CysSSHs behave as potent antioxidants and cellular protectants.</text>
</comment>
<keyword evidence="9" id="KW-0648">Protein biosynthesis</keyword>
<comment type="catalytic activity">
    <reaction evidence="18">
        <text>tRNA(Cys) + L-cysteine + ATP = L-cysteinyl-tRNA(Cys) + AMP + diphosphate</text>
        <dbReference type="Rhea" id="RHEA:17773"/>
        <dbReference type="Rhea" id="RHEA-COMP:9661"/>
        <dbReference type="Rhea" id="RHEA-COMP:9679"/>
        <dbReference type="ChEBI" id="CHEBI:30616"/>
        <dbReference type="ChEBI" id="CHEBI:33019"/>
        <dbReference type="ChEBI" id="CHEBI:35235"/>
        <dbReference type="ChEBI" id="CHEBI:78442"/>
        <dbReference type="ChEBI" id="CHEBI:78517"/>
        <dbReference type="ChEBI" id="CHEBI:456215"/>
        <dbReference type="EC" id="6.1.1.16"/>
    </reaction>
    <physiologicalReaction direction="right-to-left" evidence="18">
        <dbReference type="Rhea" id="RHEA:17775"/>
    </physiologicalReaction>
</comment>
<evidence type="ECO:0000256" key="2">
    <source>
        <dbReference type="ARBA" id="ARBA00005594"/>
    </source>
</evidence>
<evidence type="ECO:0000256" key="8">
    <source>
        <dbReference type="ARBA" id="ARBA00022840"/>
    </source>
</evidence>
<comment type="similarity">
    <text evidence="2">Belongs to the class-I aminoacyl-tRNA synthetase family.</text>
</comment>
<sequence>MAFRRSAQTLVTKKKCIPELARKYPWTRPQGDETGISIYNFYTRSKLPLILSTEGNLKWYVCGPTVYGEPHVGHACSFVRFDVIRRILMNVFDINVVFMMNFTNVDDKIIDKAKKVGQTTEQVSSHYESTFLKNMQQLNVLRPTIVHRVSDNVQNVIEFIERLVESGHAYVTGQGSVFFHCDSYEGYGNLSRMKVLPSEKTMFDDQKRKPQDFLLWKPHKVGEPFWDSPWGQGRPGWHIGCSALASKVFGGKIDIHCGGGDLKFPHHENELAQSNCYHHTNQWVNYWIHSGLVRREGDSEKMSKSRGNIITIPELLEKYTSNQFRMFCLLRPYAMEVEYGENAMKKPVQILNKLTSHRAVAQSYIHGEGPSVDVSNDVLMQHLASTQKVVRSALADNFDTQQMMSALMSLVQVCNRELSKPSNKNVIRAREVYSVAAITSYIDKLMSQLGFNLISKLESHADSANSSQSLEDIINSVTHFRERVRSFALGGDAANATDEEKSLIRVHRDSHSALLDSTDQLRDKLAATAGIIIKDAEEGPSTWHMIEKTSDRPSARE</sequence>
<keyword evidence="7" id="KW-0862">Zinc</keyword>
<evidence type="ECO:0000256" key="3">
    <source>
        <dbReference type="ARBA" id="ARBA00012832"/>
    </source>
</evidence>
<dbReference type="AlphaFoldDB" id="A0A7J7JWE6"/>
<evidence type="ECO:0000256" key="16">
    <source>
        <dbReference type="ARBA" id="ARBA00047731"/>
    </source>
</evidence>
<dbReference type="OrthoDB" id="438179at2759"/>
<evidence type="ECO:0000313" key="21">
    <source>
        <dbReference type="Proteomes" id="UP000593567"/>
    </source>
</evidence>
<proteinExistence type="inferred from homology"/>
<dbReference type="InterPro" id="IPR015803">
    <property type="entry name" value="Cys-tRNA-ligase"/>
</dbReference>
<comment type="catalytic activity">
    <reaction evidence="17">
        <text>S-sulfanyl-L-cysteine + tRNA(Cys) + ATP = (S)-sulfanyl-L-cysteinyl-tRNA(Cys) + AMP + diphosphate</text>
        <dbReference type="Rhea" id="RHEA:78647"/>
        <dbReference type="Rhea" id="RHEA-COMP:9661"/>
        <dbReference type="Rhea" id="RHEA-COMP:19119"/>
        <dbReference type="ChEBI" id="CHEBI:30616"/>
        <dbReference type="ChEBI" id="CHEBI:33019"/>
        <dbReference type="ChEBI" id="CHEBI:58591"/>
        <dbReference type="ChEBI" id="CHEBI:78442"/>
        <dbReference type="ChEBI" id="CHEBI:229520"/>
        <dbReference type="ChEBI" id="CHEBI:456215"/>
    </reaction>
    <physiologicalReaction direction="left-to-right" evidence="17">
        <dbReference type="Rhea" id="RHEA:78648"/>
    </physiologicalReaction>
</comment>
<dbReference type="PANTHER" id="PTHR10890">
    <property type="entry name" value="CYSTEINYL-TRNA SYNTHETASE"/>
    <property type="match status" value="1"/>
</dbReference>
<evidence type="ECO:0000256" key="4">
    <source>
        <dbReference type="ARBA" id="ARBA00022598"/>
    </source>
</evidence>
<dbReference type="GO" id="GO:0046872">
    <property type="term" value="F:metal ion binding"/>
    <property type="evidence" value="ECO:0007669"/>
    <property type="project" value="UniProtKB-KW"/>
</dbReference>
<reference evidence="20" key="1">
    <citation type="submission" date="2020-06" db="EMBL/GenBank/DDBJ databases">
        <title>Draft genome of Bugula neritina, a colonial animal packing powerful symbionts and potential medicines.</title>
        <authorList>
            <person name="Rayko M."/>
        </authorList>
    </citation>
    <scope>NUCLEOTIDE SEQUENCE [LARGE SCALE GENOMIC DNA]</scope>
    <source>
        <strain evidence="20">Kwan_BN1</strain>
    </source>
</reference>
<evidence type="ECO:0000259" key="19">
    <source>
        <dbReference type="Pfam" id="PF01406"/>
    </source>
</evidence>
<dbReference type="PANTHER" id="PTHR10890:SF27">
    <property type="entry name" value="CYSTEINE--TRNA LIGASE, MITOCHONDRIAL-RELATED"/>
    <property type="match status" value="1"/>
</dbReference>
<keyword evidence="10" id="KW-0030">Aminoacyl-tRNA synthetase</keyword>
<dbReference type="Pfam" id="PF01406">
    <property type="entry name" value="tRNA-synt_1e"/>
    <property type="match status" value="1"/>
</dbReference>
<dbReference type="InterPro" id="IPR024909">
    <property type="entry name" value="Cys-tRNA/MSH_ligase"/>
</dbReference>
<evidence type="ECO:0000256" key="6">
    <source>
        <dbReference type="ARBA" id="ARBA00022741"/>
    </source>
</evidence>
<name>A0A7J7JWE6_BUGNE</name>
<dbReference type="GO" id="GO:0005524">
    <property type="term" value="F:ATP binding"/>
    <property type="evidence" value="ECO:0007669"/>
    <property type="project" value="UniProtKB-KW"/>
</dbReference>
<evidence type="ECO:0000256" key="1">
    <source>
        <dbReference type="ARBA" id="ARBA00001947"/>
    </source>
</evidence>
<evidence type="ECO:0000256" key="13">
    <source>
        <dbReference type="ARBA" id="ARBA00045476"/>
    </source>
</evidence>
<dbReference type="Gene3D" id="3.40.50.620">
    <property type="entry name" value="HUPs"/>
    <property type="match status" value="1"/>
</dbReference>
<keyword evidence="21" id="KW-1185">Reference proteome</keyword>
<organism evidence="20 21">
    <name type="scientific">Bugula neritina</name>
    <name type="common">Brown bryozoan</name>
    <name type="synonym">Sertularia neritina</name>
    <dbReference type="NCBI Taxonomy" id="10212"/>
    <lineage>
        <taxon>Eukaryota</taxon>
        <taxon>Metazoa</taxon>
        <taxon>Spiralia</taxon>
        <taxon>Lophotrochozoa</taxon>
        <taxon>Bryozoa</taxon>
        <taxon>Gymnolaemata</taxon>
        <taxon>Cheilostomatida</taxon>
        <taxon>Flustrina</taxon>
        <taxon>Buguloidea</taxon>
        <taxon>Bugulidae</taxon>
        <taxon>Bugula</taxon>
    </lineage>
</organism>
<keyword evidence="4" id="KW-0436">Ligase</keyword>
<evidence type="ECO:0000256" key="18">
    <source>
        <dbReference type="ARBA" id="ARBA00049046"/>
    </source>
</evidence>
<dbReference type="EC" id="6.1.1.16" evidence="3"/>
<comment type="function">
    <text evidence="12">Mitochondrial cysteine-specific aminoacyl-tRNA synthetase that catalyzes the ATP-dependent ligation of cysteine to tRNA(Cys).</text>
</comment>
<evidence type="ECO:0000256" key="11">
    <source>
        <dbReference type="ARBA" id="ARBA00031499"/>
    </source>
</evidence>
<dbReference type="HAMAP" id="MF_00041">
    <property type="entry name" value="Cys_tRNA_synth"/>
    <property type="match status" value="1"/>
</dbReference>
<dbReference type="SUPFAM" id="SSF52374">
    <property type="entry name" value="Nucleotidylyl transferase"/>
    <property type="match status" value="1"/>
</dbReference>
<comment type="catalytic activity">
    <reaction evidence="15">
        <text>2 L-cysteine = S-sulfanyl-L-cysteine + L-alanine</text>
        <dbReference type="Rhea" id="RHEA:78543"/>
        <dbReference type="ChEBI" id="CHEBI:35235"/>
        <dbReference type="ChEBI" id="CHEBI:57972"/>
        <dbReference type="ChEBI" id="CHEBI:58591"/>
    </reaction>
    <physiologicalReaction direction="left-to-right" evidence="15">
        <dbReference type="Rhea" id="RHEA:78544"/>
    </physiologicalReaction>
</comment>
<evidence type="ECO:0000256" key="5">
    <source>
        <dbReference type="ARBA" id="ARBA00022723"/>
    </source>
</evidence>
<dbReference type="Gene3D" id="1.20.120.1910">
    <property type="entry name" value="Cysteine-tRNA ligase, C-terminal anti-codon recognition domain"/>
    <property type="match status" value="1"/>
</dbReference>
<evidence type="ECO:0000256" key="14">
    <source>
        <dbReference type="ARBA" id="ARBA00047499"/>
    </source>
</evidence>
<dbReference type="GO" id="GO:0005737">
    <property type="term" value="C:cytoplasm"/>
    <property type="evidence" value="ECO:0007669"/>
    <property type="project" value="TreeGrafter"/>
</dbReference>
<dbReference type="GO" id="GO:0004817">
    <property type="term" value="F:cysteine-tRNA ligase activity"/>
    <property type="evidence" value="ECO:0007669"/>
    <property type="project" value="UniProtKB-EC"/>
</dbReference>
<dbReference type="InterPro" id="IPR009080">
    <property type="entry name" value="tRNAsynth_Ia_anticodon-bd"/>
</dbReference>
<accession>A0A7J7JWE6</accession>
<comment type="catalytic activity">
    <reaction evidence="16">
        <text>S-sulfanyl-L-cysteine + L-cysteine = S-disulfanyl-L-cysteine + L-alanine</text>
        <dbReference type="Rhea" id="RHEA:78627"/>
        <dbReference type="ChEBI" id="CHEBI:35235"/>
        <dbReference type="ChEBI" id="CHEBI:57972"/>
        <dbReference type="ChEBI" id="CHEBI:58591"/>
        <dbReference type="ChEBI" id="CHEBI:229465"/>
    </reaction>
    <physiologicalReaction direction="left-to-right" evidence="16">
        <dbReference type="Rhea" id="RHEA:78628"/>
    </physiologicalReaction>
</comment>
<dbReference type="GO" id="GO:0006423">
    <property type="term" value="P:cysteinyl-tRNA aminoacylation"/>
    <property type="evidence" value="ECO:0007669"/>
    <property type="project" value="InterPro"/>
</dbReference>
<evidence type="ECO:0000256" key="7">
    <source>
        <dbReference type="ARBA" id="ARBA00022833"/>
    </source>
</evidence>
<protein>
    <recommendedName>
        <fullName evidence="3">cysteine--tRNA ligase</fullName>
        <ecNumber evidence="3">6.1.1.16</ecNumber>
    </recommendedName>
    <alternativeName>
        <fullName evidence="11">Cysteinyl-tRNA synthetase</fullName>
    </alternativeName>
</protein>
<evidence type="ECO:0000313" key="20">
    <source>
        <dbReference type="EMBL" id="KAF6030750.1"/>
    </source>
</evidence>
<evidence type="ECO:0000256" key="17">
    <source>
        <dbReference type="ARBA" id="ARBA00048609"/>
    </source>
</evidence>
<gene>
    <name evidence="20" type="ORF">EB796_010931</name>
</gene>
<evidence type="ECO:0000256" key="15">
    <source>
        <dbReference type="ARBA" id="ARBA00047548"/>
    </source>
</evidence>
<comment type="caution">
    <text evidence="20">The sequence shown here is derived from an EMBL/GenBank/DDBJ whole genome shotgun (WGS) entry which is preliminary data.</text>
</comment>
<dbReference type="NCBIfam" id="TIGR00435">
    <property type="entry name" value="cysS"/>
    <property type="match status" value="1"/>
</dbReference>
<dbReference type="CDD" id="cd00672">
    <property type="entry name" value="CysRS_core"/>
    <property type="match status" value="1"/>
</dbReference>